<dbReference type="EMBL" id="JAHBAY010000002">
    <property type="protein sequence ID" value="MBT0768651.1"/>
    <property type="molecule type" value="Genomic_DNA"/>
</dbReference>
<evidence type="ECO:0000313" key="5">
    <source>
        <dbReference type="EMBL" id="MBT0768651.1"/>
    </source>
</evidence>
<dbReference type="Pfam" id="PF07931">
    <property type="entry name" value="CPT"/>
    <property type="match status" value="1"/>
</dbReference>
<dbReference type="PIRSF" id="PIRSF007531">
    <property type="entry name" value="CPT"/>
    <property type="match status" value="1"/>
</dbReference>
<organism evidence="5 6">
    <name type="scientific">Kineosporia corallincola</name>
    <dbReference type="NCBI Taxonomy" id="2835133"/>
    <lineage>
        <taxon>Bacteria</taxon>
        <taxon>Bacillati</taxon>
        <taxon>Actinomycetota</taxon>
        <taxon>Actinomycetes</taxon>
        <taxon>Kineosporiales</taxon>
        <taxon>Kineosporiaceae</taxon>
        <taxon>Kineosporia</taxon>
    </lineage>
</organism>
<sequence length="192" mass="20459">MRKDARPRVLVLNGGSSSGKTSVARELQEVLDGVWLRLGVDTLIDALPASFLTGDDLTFTADGEVVVGAGFRQVEDRWMTGVAAMARAGAQVLIEDNFVSGPGAQRRWRAALAGLPVGWVGVRCDPSVAAERERLRGDRVPGMAARQAVAVHRGIDYDMEVDTGTQTSAQAAARVRARFFTPADQPSRSGPA</sequence>
<protein>
    <submittedName>
        <fullName evidence="5">AAA family ATPase</fullName>
    </submittedName>
</protein>
<dbReference type="InterPro" id="IPR012853">
    <property type="entry name" value="CPT"/>
</dbReference>
<evidence type="ECO:0000256" key="3">
    <source>
        <dbReference type="ARBA" id="ARBA00022777"/>
    </source>
</evidence>
<dbReference type="Proteomes" id="UP001197247">
    <property type="component" value="Unassembled WGS sequence"/>
</dbReference>
<dbReference type="InterPro" id="IPR027417">
    <property type="entry name" value="P-loop_NTPase"/>
</dbReference>
<proteinExistence type="predicted"/>
<keyword evidence="2" id="KW-0547">Nucleotide-binding</keyword>
<keyword evidence="6" id="KW-1185">Reference proteome</keyword>
<dbReference type="Gene3D" id="3.40.50.300">
    <property type="entry name" value="P-loop containing nucleotide triphosphate hydrolases"/>
    <property type="match status" value="1"/>
</dbReference>
<comment type="caution">
    <text evidence="5">The sequence shown here is derived from an EMBL/GenBank/DDBJ whole genome shotgun (WGS) entry which is preliminary data.</text>
</comment>
<dbReference type="PROSITE" id="PS01075">
    <property type="entry name" value="ACETATE_KINASE_1"/>
    <property type="match status" value="1"/>
</dbReference>
<reference evidence="5 6" key="1">
    <citation type="submission" date="2021-05" db="EMBL/GenBank/DDBJ databases">
        <title>Kineosporia and Streptomyces sp. nov. two new marine actinobacteria isolated from Coral.</title>
        <authorList>
            <person name="Buangrab K."/>
            <person name="Sutthacheep M."/>
            <person name="Yeemin T."/>
            <person name="Harunari E."/>
            <person name="Igarashi Y."/>
            <person name="Kanchanasin P."/>
            <person name="Tanasupawat S."/>
            <person name="Phongsopitanun W."/>
        </authorList>
    </citation>
    <scope>NUCLEOTIDE SEQUENCE [LARGE SCALE GENOMIC DNA]</scope>
    <source>
        <strain evidence="5 6">J2-2</strain>
    </source>
</reference>
<accession>A0ABS5TC85</accession>
<evidence type="ECO:0000256" key="1">
    <source>
        <dbReference type="ARBA" id="ARBA00022679"/>
    </source>
</evidence>
<keyword evidence="4" id="KW-0067">ATP-binding</keyword>
<dbReference type="SUPFAM" id="SSF52540">
    <property type="entry name" value="P-loop containing nucleoside triphosphate hydrolases"/>
    <property type="match status" value="1"/>
</dbReference>
<evidence type="ECO:0000256" key="4">
    <source>
        <dbReference type="ARBA" id="ARBA00022840"/>
    </source>
</evidence>
<dbReference type="InterPro" id="IPR023865">
    <property type="entry name" value="Aliphatic_acid_kinase_CS"/>
</dbReference>
<dbReference type="RefSeq" id="WP_214154944.1">
    <property type="nucleotide sequence ID" value="NZ_JAHBAY010000002.1"/>
</dbReference>
<evidence type="ECO:0000256" key="2">
    <source>
        <dbReference type="ARBA" id="ARBA00022741"/>
    </source>
</evidence>
<name>A0ABS5TC85_9ACTN</name>
<gene>
    <name evidence="5" type="ORF">KIH74_06915</name>
</gene>
<keyword evidence="3" id="KW-0418">Kinase</keyword>
<evidence type="ECO:0000313" key="6">
    <source>
        <dbReference type="Proteomes" id="UP001197247"/>
    </source>
</evidence>
<keyword evidence="1" id="KW-0808">Transferase</keyword>